<name>A0A0E9Q805_ANGAN</name>
<accession>A0A0E9Q805</accession>
<sequence length="35" mass="4107">MIKYRCLFLCFVQYFVGCFNIIVKTTGLKQQNAIC</sequence>
<reference evidence="1" key="2">
    <citation type="journal article" date="2015" name="Fish Shellfish Immunol.">
        <title>Early steps in the European eel (Anguilla anguilla)-Vibrio vulnificus interaction in the gills: Role of the RtxA13 toxin.</title>
        <authorList>
            <person name="Callol A."/>
            <person name="Pajuelo D."/>
            <person name="Ebbesson L."/>
            <person name="Teles M."/>
            <person name="MacKenzie S."/>
            <person name="Amaro C."/>
        </authorList>
    </citation>
    <scope>NUCLEOTIDE SEQUENCE</scope>
</reference>
<protein>
    <submittedName>
        <fullName evidence="1">Uncharacterized protein</fullName>
    </submittedName>
</protein>
<reference evidence="1" key="1">
    <citation type="submission" date="2014-11" db="EMBL/GenBank/DDBJ databases">
        <authorList>
            <person name="Amaro Gonzalez C."/>
        </authorList>
    </citation>
    <scope>NUCLEOTIDE SEQUENCE</scope>
</reference>
<evidence type="ECO:0000313" key="1">
    <source>
        <dbReference type="EMBL" id="JAH12869.1"/>
    </source>
</evidence>
<dbReference type="AlphaFoldDB" id="A0A0E9Q805"/>
<proteinExistence type="predicted"/>
<organism evidence="1">
    <name type="scientific">Anguilla anguilla</name>
    <name type="common">European freshwater eel</name>
    <name type="synonym">Muraena anguilla</name>
    <dbReference type="NCBI Taxonomy" id="7936"/>
    <lineage>
        <taxon>Eukaryota</taxon>
        <taxon>Metazoa</taxon>
        <taxon>Chordata</taxon>
        <taxon>Craniata</taxon>
        <taxon>Vertebrata</taxon>
        <taxon>Euteleostomi</taxon>
        <taxon>Actinopterygii</taxon>
        <taxon>Neopterygii</taxon>
        <taxon>Teleostei</taxon>
        <taxon>Anguilliformes</taxon>
        <taxon>Anguillidae</taxon>
        <taxon>Anguilla</taxon>
    </lineage>
</organism>
<dbReference type="EMBL" id="GBXM01095708">
    <property type="protein sequence ID" value="JAH12869.1"/>
    <property type="molecule type" value="Transcribed_RNA"/>
</dbReference>